<reference evidence="2 3" key="1">
    <citation type="submission" date="2017-04" db="EMBL/GenBank/DDBJ databases">
        <title>Complete Genome Sequence of the Bacillus horikoshii 20a strain from Cuatro Cienegas, Coahuila, Mexico.</title>
        <authorList>
            <person name="Zarza E."/>
            <person name="Alcaraz L.D."/>
            <person name="Aguilar-Salinas B."/>
            <person name="Islas A."/>
            <person name="Olmedo-Alvarez G."/>
        </authorList>
    </citation>
    <scope>NUCLEOTIDE SEQUENCE [LARGE SCALE GENOMIC DNA]</scope>
    <source>
        <strain evidence="2 3">20a</strain>
        <plasmid evidence="2 3">unnamed1</plasmid>
    </source>
</reference>
<proteinExistence type="predicted"/>
<dbReference type="Proteomes" id="UP000195573">
    <property type="component" value="Plasmid unnamed1"/>
</dbReference>
<keyword evidence="1" id="KW-1133">Transmembrane helix</keyword>
<evidence type="ECO:0000313" key="3">
    <source>
        <dbReference type="Proteomes" id="UP000195573"/>
    </source>
</evidence>
<feature type="transmembrane region" description="Helical" evidence="1">
    <location>
        <begin position="7"/>
        <end position="26"/>
    </location>
</feature>
<feature type="transmembrane region" description="Helical" evidence="1">
    <location>
        <begin position="46"/>
        <end position="78"/>
    </location>
</feature>
<keyword evidence="1" id="KW-0812">Transmembrane</keyword>
<evidence type="ECO:0000313" key="2">
    <source>
        <dbReference type="EMBL" id="ART78719.1"/>
    </source>
</evidence>
<dbReference type="EMBL" id="CP020881">
    <property type="protein sequence ID" value="ART78719.1"/>
    <property type="molecule type" value="Genomic_DNA"/>
</dbReference>
<keyword evidence="2" id="KW-0614">Plasmid</keyword>
<organism evidence="2 3">
    <name type="scientific">Sutcliffiella horikoshii</name>
    <dbReference type="NCBI Taxonomy" id="79883"/>
    <lineage>
        <taxon>Bacteria</taxon>
        <taxon>Bacillati</taxon>
        <taxon>Bacillota</taxon>
        <taxon>Bacilli</taxon>
        <taxon>Bacillales</taxon>
        <taxon>Bacillaceae</taxon>
        <taxon>Sutcliffiella</taxon>
    </lineage>
</organism>
<feature type="transmembrane region" description="Helical" evidence="1">
    <location>
        <begin position="90"/>
        <end position="113"/>
    </location>
</feature>
<keyword evidence="3" id="KW-1185">Reference proteome</keyword>
<gene>
    <name evidence="2" type="ORF">B4U37_21650</name>
</gene>
<protein>
    <recommendedName>
        <fullName evidence="4">Stage II sporulation protein M</fullName>
    </recommendedName>
</protein>
<name>A0ABN4ZQG6_9BACI</name>
<evidence type="ECO:0008006" key="4">
    <source>
        <dbReference type="Google" id="ProtNLM"/>
    </source>
</evidence>
<geneLocation type="plasmid" evidence="2 3">
    <name>unnamed1</name>
</geneLocation>
<accession>A0ABN4ZQG6</accession>
<sequence length="182" mass="21098">MLDTKKITIILIFIAFLLISLGYLITEEHKVANLEIYSLKFKDLQFIFLNNLFIISFCLLFSVFALPILFSFYFWFSIGVAAKMSGINPLVYFFTFSFHGIGELACSIIMFLFTINQFKLIISIIKGKQDKTNVKSFYLNFFKKTYPIIIAILIISSFIEVYVSNKLVQELAIDLSWIILMI</sequence>
<evidence type="ECO:0000256" key="1">
    <source>
        <dbReference type="SAM" id="Phobius"/>
    </source>
</evidence>
<keyword evidence="1" id="KW-0472">Membrane</keyword>
<feature type="transmembrane region" description="Helical" evidence="1">
    <location>
        <begin position="145"/>
        <end position="163"/>
    </location>
</feature>